<evidence type="ECO:0000259" key="3">
    <source>
        <dbReference type="SMART" id="SM00062"/>
    </source>
</evidence>
<dbReference type="PANTHER" id="PTHR35936">
    <property type="entry name" value="MEMBRANE-BOUND LYTIC MUREIN TRANSGLYCOSYLASE F"/>
    <property type="match status" value="1"/>
</dbReference>
<dbReference type="PROSITE" id="PS51257">
    <property type="entry name" value="PROKAR_LIPOPROTEIN"/>
    <property type="match status" value="1"/>
</dbReference>
<comment type="caution">
    <text evidence="4">The sequence shown here is derived from an EMBL/GenBank/DDBJ whole genome shotgun (WGS) entry which is preliminary data.</text>
</comment>
<protein>
    <submittedName>
        <fullName evidence="4">Transporter substrate-binding domain-containing protein</fullName>
    </submittedName>
</protein>
<dbReference type="RefSeq" id="WP_380618263.1">
    <property type="nucleotide sequence ID" value="NZ_JBHSDK010000005.1"/>
</dbReference>
<dbReference type="Pfam" id="PF00497">
    <property type="entry name" value="SBP_bac_3"/>
    <property type="match status" value="1"/>
</dbReference>
<dbReference type="Gene3D" id="3.40.190.10">
    <property type="entry name" value="Periplasmic binding protein-like II"/>
    <property type="match status" value="2"/>
</dbReference>
<dbReference type="SMART" id="SM00062">
    <property type="entry name" value="PBPb"/>
    <property type="match status" value="1"/>
</dbReference>
<reference evidence="5" key="1">
    <citation type="journal article" date="2019" name="Int. J. Syst. Evol. Microbiol.">
        <title>The Global Catalogue of Microorganisms (GCM) 10K type strain sequencing project: providing services to taxonomists for standard genome sequencing and annotation.</title>
        <authorList>
            <consortium name="The Broad Institute Genomics Platform"/>
            <consortium name="The Broad Institute Genome Sequencing Center for Infectious Disease"/>
            <person name="Wu L."/>
            <person name="Ma J."/>
        </authorList>
    </citation>
    <scope>NUCLEOTIDE SEQUENCE [LARGE SCALE GENOMIC DNA]</scope>
    <source>
        <strain evidence="5">IBRC-M 10908</strain>
    </source>
</reference>
<dbReference type="PROSITE" id="PS51318">
    <property type="entry name" value="TAT"/>
    <property type="match status" value="1"/>
</dbReference>
<feature type="domain" description="Solute-binding protein family 3/N-terminal" evidence="3">
    <location>
        <begin position="46"/>
        <end position="274"/>
    </location>
</feature>
<dbReference type="InterPro" id="IPR006311">
    <property type="entry name" value="TAT_signal"/>
</dbReference>
<evidence type="ECO:0000256" key="2">
    <source>
        <dbReference type="SAM" id="MobiDB-lite"/>
    </source>
</evidence>
<feature type="region of interest" description="Disordered" evidence="2">
    <location>
        <begin position="282"/>
        <end position="301"/>
    </location>
</feature>
<keyword evidence="5" id="KW-1185">Reference proteome</keyword>
<dbReference type="PANTHER" id="PTHR35936:SF17">
    <property type="entry name" value="ARGININE-BINDING EXTRACELLULAR PROTEIN ARTP"/>
    <property type="match status" value="1"/>
</dbReference>
<evidence type="ECO:0000313" key="5">
    <source>
        <dbReference type="Proteomes" id="UP001595823"/>
    </source>
</evidence>
<dbReference type="Proteomes" id="UP001595823">
    <property type="component" value="Unassembled WGS sequence"/>
</dbReference>
<keyword evidence="1" id="KW-0732">Signal</keyword>
<accession>A0ABV8TV64</accession>
<dbReference type="SUPFAM" id="SSF53850">
    <property type="entry name" value="Periplasmic binding protein-like II"/>
    <property type="match status" value="1"/>
</dbReference>
<proteinExistence type="predicted"/>
<evidence type="ECO:0000313" key="4">
    <source>
        <dbReference type="EMBL" id="MFC4334492.1"/>
    </source>
</evidence>
<name>A0ABV8TV64_9ACTN</name>
<dbReference type="InterPro" id="IPR001638">
    <property type="entry name" value="Solute-binding_3/MltF_N"/>
</dbReference>
<sequence length="301" mass="32526">MSQRTNLNRRTVIKATGGGAAALALATSGCSKAGRDELSEDLSDTKIKIAYGNENPYAYFDPELDDVVGTAVSVHNYILKQFGAKEENIEWVDPGWDGLIPGLGNGHDIVIAGMFINEKRCAAAAFADPDYVMPDRLMVPKGNPKNLSDIQSIVAHEDAVIGVMNGTTEQDNAKELGLADERINTQSDLAALILELKAGRCDAIALTAINLQIEADSEPDLEVTDAFYPTTADGEEIIGAGAAVFHADDKDFRDKYNEKIAELLSDTAKWEELVGPFGFTAEDNLPDDGQNAEHFCPENYQ</sequence>
<gene>
    <name evidence="4" type="ORF">ACFPET_04685</name>
</gene>
<dbReference type="EMBL" id="JBHSDK010000005">
    <property type="protein sequence ID" value="MFC4334492.1"/>
    <property type="molecule type" value="Genomic_DNA"/>
</dbReference>
<evidence type="ECO:0000256" key="1">
    <source>
        <dbReference type="ARBA" id="ARBA00022729"/>
    </source>
</evidence>
<organism evidence="4 5">
    <name type="scientific">Salininema proteolyticum</name>
    <dbReference type="NCBI Taxonomy" id="1607685"/>
    <lineage>
        <taxon>Bacteria</taxon>
        <taxon>Bacillati</taxon>
        <taxon>Actinomycetota</taxon>
        <taxon>Actinomycetes</taxon>
        <taxon>Glycomycetales</taxon>
        <taxon>Glycomycetaceae</taxon>
        <taxon>Salininema</taxon>
    </lineage>
</organism>